<organism evidence="1">
    <name type="scientific">Arundo donax</name>
    <name type="common">Giant reed</name>
    <name type="synonym">Donax arundinaceus</name>
    <dbReference type="NCBI Taxonomy" id="35708"/>
    <lineage>
        <taxon>Eukaryota</taxon>
        <taxon>Viridiplantae</taxon>
        <taxon>Streptophyta</taxon>
        <taxon>Embryophyta</taxon>
        <taxon>Tracheophyta</taxon>
        <taxon>Spermatophyta</taxon>
        <taxon>Magnoliopsida</taxon>
        <taxon>Liliopsida</taxon>
        <taxon>Poales</taxon>
        <taxon>Poaceae</taxon>
        <taxon>PACMAD clade</taxon>
        <taxon>Arundinoideae</taxon>
        <taxon>Arundineae</taxon>
        <taxon>Arundo</taxon>
    </lineage>
</organism>
<proteinExistence type="predicted"/>
<sequence length="155" mass="16622">MHVGLGHGDGEHAVLEPGLHLVHLGVLRQAEPPHELAAAALDAVPRVVLVLLFLVALAADDKHVTVFHLDLHLLLLDAGEVGLEDVRLRGLLPVNAGVGKGGGVGVGRHRRDHRAEHVVEWVPEVHGEGVEHAAAPHERHGCYSVVWMSRIELVA</sequence>
<dbReference type="AlphaFoldDB" id="A0A0A9GSJ7"/>
<reference evidence="1" key="1">
    <citation type="submission" date="2014-09" db="EMBL/GenBank/DDBJ databases">
        <authorList>
            <person name="Magalhaes I.L.F."/>
            <person name="Oliveira U."/>
            <person name="Santos F.R."/>
            <person name="Vidigal T.H.D.A."/>
            <person name="Brescovit A.D."/>
            <person name="Santos A.J."/>
        </authorList>
    </citation>
    <scope>NUCLEOTIDE SEQUENCE</scope>
    <source>
        <tissue evidence="1">Shoot tissue taken approximately 20 cm above the soil surface</tissue>
    </source>
</reference>
<name>A0A0A9GSJ7_ARUDO</name>
<reference evidence="1" key="2">
    <citation type="journal article" date="2015" name="Data Brief">
        <title>Shoot transcriptome of the giant reed, Arundo donax.</title>
        <authorList>
            <person name="Barrero R.A."/>
            <person name="Guerrero F.D."/>
            <person name="Moolhuijzen P."/>
            <person name="Goolsby J.A."/>
            <person name="Tidwell J."/>
            <person name="Bellgard S.E."/>
            <person name="Bellgard M.I."/>
        </authorList>
    </citation>
    <scope>NUCLEOTIDE SEQUENCE</scope>
    <source>
        <tissue evidence="1">Shoot tissue taken approximately 20 cm above the soil surface</tissue>
    </source>
</reference>
<accession>A0A0A9GSJ7</accession>
<evidence type="ECO:0000313" key="1">
    <source>
        <dbReference type="EMBL" id="JAE27457.1"/>
    </source>
</evidence>
<dbReference type="EMBL" id="GBRH01170439">
    <property type="protein sequence ID" value="JAE27457.1"/>
    <property type="molecule type" value="Transcribed_RNA"/>
</dbReference>
<protein>
    <submittedName>
        <fullName evidence="1">Uncharacterized protein</fullName>
    </submittedName>
</protein>